<keyword evidence="3" id="KW-1185">Reference proteome</keyword>
<sequence length="160" mass="17667">MTAGSLAQALEREHRDIDGGIEEYTGGLTQGETDPGPLLRAMKGLRRHIYLEEEFLFPPLKEAGMTMPIFVMLREHGELWDAMDALDALLASGDEAATVQNACRELLARLDSHNSKEEPIIYPQADAVLDPDAAARLHEFLDGGAMPDGWRCEKATQPHE</sequence>
<evidence type="ECO:0000313" key="3">
    <source>
        <dbReference type="Proteomes" id="UP001501004"/>
    </source>
</evidence>
<comment type="caution">
    <text evidence="2">The sequence shown here is derived from an EMBL/GenBank/DDBJ whole genome shotgun (WGS) entry which is preliminary data.</text>
</comment>
<protein>
    <submittedName>
        <fullName evidence="2">Hemerythrin domain-containing protein</fullName>
    </submittedName>
</protein>
<dbReference type="EMBL" id="BAABAE010000003">
    <property type="protein sequence ID" value="GAA3744022.1"/>
    <property type="molecule type" value="Genomic_DNA"/>
</dbReference>
<dbReference type="InterPro" id="IPR012312">
    <property type="entry name" value="Hemerythrin-like"/>
</dbReference>
<evidence type="ECO:0000259" key="1">
    <source>
        <dbReference type="Pfam" id="PF01814"/>
    </source>
</evidence>
<feature type="domain" description="Hemerythrin-like" evidence="1">
    <location>
        <begin position="8"/>
        <end position="125"/>
    </location>
</feature>
<organism evidence="2 3">
    <name type="scientific">Leifsonella bigeumensis</name>
    <dbReference type="NCBI Taxonomy" id="433643"/>
    <lineage>
        <taxon>Bacteria</taxon>
        <taxon>Bacillati</taxon>
        <taxon>Actinomycetota</taxon>
        <taxon>Actinomycetes</taxon>
        <taxon>Micrococcales</taxon>
        <taxon>Microbacteriaceae</taxon>
        <taxon>Leifsonella</taxon>
    </lineage>
</organism>
<dbReference type="Pfam" id="PF01814">
    <property type="entry name" value="Hemerythrin"/>
    <property type="match status" value="1"/>
</dbReference>
<name>A0ABP7FR15_9MICO</name>
<dbReference type="PANTHER" id="PTHR39966:SF3">
    <property type="entry name" value="DUF438 DOMAIN-CONTAINING PROTEIN"/>
    <property type="match status" value="1"/>
</dbReference>
<dbReference type="RefSeq" id="WP_344756124.1">
    <property type="nucleotide sequence ID" value="NZ_BAABAE010000003.1"/>
</dbReference>
<accession>A0ABP7FR15</accession>
<dbReference type="PANTHER" id="PTHR39966">
    <property type="entry name" value="BLL2471 PROTEIN-RELATED"/>
    <property type="match status" value="1"/>
</dbReference>
<reference evidence="3" key="1">
    <citation type="journal article" date="2019" name="Int. J. Syst. Evol. Microbiol.">
        <title>The Global Catalogue of Microorganisms (GCM) 10K type strain sequencing project: providing services to taxonomists for standard genome sequencing and annotation.</title>
        <authorList>
            <consortium name="The Broad Institute Genomics Platform"/>
            <consortium name="The Broad Institute Genome Sequencing Center for Infectious Disease"/>
            <person name="Wu L."/>
            <person name="Ma J."/>
        </authorList>
    </citation>
    <scope>NUCLEOTIDE SEQUENCE [LARGE SCALE GENOMIC DNA]</scope>
    <source>
        <strain evidence="3">JCM 16949</strain>
    </source>
</reference>
<gene>
    <name evidence="2" type="ORF">GCM10022239_19360</name>
</gene>
<proteinExistence type="predicted"/>
<dbReference type="Proteomes" id="UP001501004">
    <property type="component" value="Unassembled WGS sequence"/>
</dbReference>
<dbReference type="Gene3D" id="1.20.120.520">
    <property type="entry name" value="nmb1532 protein domain like"/>
    <property type="match status" value="1"/>
</dbReference>
<evidence type="ECO:0000313" key="2">
    <source>
        <dbReference type="EMBL" id="GAA3744022.1"/>
    </source>
</evidence>